<reference evidence="10" key="1">
    <citation type="submission" date="2017-10" db="EMBL/GenBank/DDBJ databases">
        <title>Rapid genome shrinkage in a self-fertile nematode reveals novel sperm competition proteins.</title>
        <authorList>
            <person name="Yin D."/>
            <person name="Schwarz E.M."/>
            <person name="Thomas C.G."/>
            <person name="Felde R.L."/>
            <person name="Korf I.F."/>
            <person name="Cutter A.D."/>
            <person name="Schartner C.M."/>
            <person name="Ralston E.J."/>
            <person name="Meyer B.J."/>
            <person name="Haag E.S."/>
        </authorList>
    </citation>
    <scope>NUCLEOTIDE SEQUENCE [LARGE SCALE GENOMIC DNA]</scope>
    <source>
        <strain evidence="10">JU1422</strain>
    </source>
</reference>
<keyword evidence="4 7" id="KW-1133">Transmembrane helix</keyword>
<dbReference type="PANTHER" id="PTHR15642">
    <property type="entry name" value="CYTOCHROME C OXIDASE ASSEMBLY FACTOR 3, MITOCHONDRIAL"/>
    <property type="match status" value="1"/>
</dbReference>
<comment type="caution">
    <text evidence="9">The sequence shown here is derived from an EMBL/GenBank/DDBJ whole genome shotgun (WGS) entry which is preliminary data.</text>
</comment>
<comment type="subunit">
    <text evidence="7">Component of 250-400 kDa complexes called cytochrome oxidase assembly intermediates or COA complexes.</text>
</comment>
<dbReference type="GO" id="GO:0005743">
    <property type="term" value="C:mitochondrial inner membrane"/>
    <property type="evidence" value="ECO:0007669"/>
    <property type="project" value="UniProtKB-UniRule"/>
</dbReference>
<dbReference type="InterPro" id="IPR018628">
    <property type="entry name" value="Coa3_CC"/>
</dbReference>
<name>A0A2G5UWW6_9PELO</name>
<comment type="subcellular location">
    <subcellularLocation>
        <location evidence="1">Mitochondrion membrane</location>
        <topology evidence="1">Single-pass membrane protein</topology>
    </subcellularLocation>
</comment>
<feature type="domain" description="Cytochrome c oxidase assembly factor 3 mitochondrial coiled-coil" evidence="8">
    <location>
        <begin position="85"/>
        <end position="133"/>
    </location>
</feature>
<evidence type="ECO:0000256" key="4">
    <source>
        <dbReference type="ARBA" id="ARBA00022989"/>
    </source>
</evidence>
<dbReference type="GO" id="GO:0033617">
    <property type="term" value="P:mitochondrial respiratory chain complex IV assembly"/>
    <property type="evidence" value="ECO:0007669"/>
    <property type="project" value="UniProtKB-UniRule"/>
</dbReference>
<accession>A0A2G5UWW6</accession>
<dbReference type="AlphaFoldDB" id="A0A2G5UWW6"/>
<organism evidence="9 10">
    <name type="scientific">Caenorhabditis nigoni</name>
    <dbReference type="NCBI Taxonomy" id="1611254"/>
    <lineage>
        <taxon>Eukaryota</taxon>
        <taxon>Metazoa</taxon>
        <taxon>Ecdysozoa</taxon>
        <taxon>Nematoda</taxon>
        <taxon>Chromadorea</taxon>
        <taxon>Rhabditida</taxon>
        <taxon>Rhabditina</taxon>
        <taxon>Rhabditomorpha</taxon>
        <taxon>Rhabditoidea</taxon>
        <taxon>Rhabditidae</taxon>
        <taxon>Peloderinae</taxon>
        <taxon>Caenorhabditis</taxon>
    </lineage>
</organism>
<evidence type="ECO:0000256" key="6">
    <source>
        <dbReference type="ARBA" id="ARBA00023136"/>
    </source>
</evidence>
<keyword evidence="6 7" id="KW-0472">Membrane</keyword>
<comment type="function">
    <text evidence="7">Required for assembly of cytochrome c oxidase (complex IV).</text>
</comment>
<evidence type="ECO:0000256" key="1">
    <source>
        <dbReference type="ARBA" id="ARBA00004304"/>
    </source>
</evidence>
<dbReference type="InterPro" id="IPR041752">
    <property type="entry name" value="Coa3"/>
</dbReference>
<evidence type="ECO:0000256" key="5">
    <source>
        <dbReference type="ARBA" id="ARBA00023128"/>
    </source>
</evidence>
<keyword evidence="5 7" id="KW-0496">Mitochondrion</keyword>
<comment type="similarity">
    <text evidence="2 7">Belongs to the COA3 family.</text>
</comment>
<feature type="transmembrane region" description="Helical" evidence="7">
    <location>
        <begin position="100"/>
        <end position="117"/>
    </location>
</feature>
<evidence type="ECO:0000256" key="2">
    <source>
        <dbReference type="ARBA" id="ARBA00007035"/>
    </source>
</evidence>
<dbReference type="STRING" id="1611254.A0A2G5UWW6"/>
<keyword evidence="3 7" id="KW-0812">Transmembrane</keyword>
<dbReference type="OrthoDB" id="10018333at2759"/>
<dbReference type="PANTHER" id="PTHR15642:SF3">
    <property type="entry name" value="CYTOCHROME C OXIDASE ASSEMBLY FACTOR 3 HOMOLOG, MITOCHONDRIAL"/>
    <property type="match status" value="1"/>
</dbReference>
<keyword evidence="10" id="KW-1185">Reference proteome</keyword>
<evidence type="ECO:0000313" key="9">
    <source>
        <dbReference type="EMBL" id="PIC43988.1"/>
    </source>
</evidence>
<protein>
    <recommendedName>
        <fullName evidence="7">Cytochrome c oxidase assembly factor 3</fullName>
    </recommendedName>
</protein>
<evidence type="ECO:0000256" key="7">
    <source>
        <dbReference type="RuleBase" id="RU367056"/>
    </source>
</evidence>
<dbReference type="EMBL" id="PDUG01000002">
    <property type="protein sequence ID" value="PIC43988.1"/>
    <property type="molecule type" value="Genomic_DNA"/>
</dbReference>
<evidence type="ECO:0000259" key="8">
    <source>
        <dbReference type="Pfam" id="PF09813"/>
    </source>
</evidence>
<evidence type="ECO:0000256" key="3">
    <source>
        <dbReference type="ARBA" id="ARBA00022692"/>
    </source>
</evidence>
<proteinExistence type="inferred from homology"/>
<dbReference type="Proteomes" id="UP000230233">
    <property type="component" value="Chromosome II"/>
</dbReference>
<sequence>MLSIVANSRLAIRRAVSTSCHVAAAKGGDSKLPAEKAQFSQVEFLKTQKRRFFQKKKDDDMLETIDIEDLPRPQKRFAKQFEKVNQERVKEIFAKNYKNHISFAVLIGLVVGIYWYTMYSVKQETFLEEIDEEMAMQNPKTHGHLAKK</sequence>
<keyword evidence="7" id="KW-0999">Mitochondrion inner membrane</keyword>
<evidence type="ECO:0000313" key="10">
    <source>
        <dbReference type="Proteomes" id="UP000230233"/>
    </source>
</evidence>
<dbReference type="Pfam" id="PF09813">
    <property type="entry name" value="Coa3_cc"/>
    <property type="match status" value="1"/>
</dbReference>
<gene>
    <name evidence="9" type="primary">Cni-F35D11.5</name>
    <name evidence="9" type="synonym">Cnig_chr_II.g4514</name>
    <name evidence="9" type="ORF">B9Z55_004514</name>
</gene>